<reference evidence="1" key="1">
    <citation type="submission" date="2024-07" db="EMBL/GenBank/DDBJ databases">
        <authorList>
            <person name="Bringhurst R.M."/>
            <person name="Homer T.E."/>
        </authorList>
    </citation>
    <scope>NUCLEOTIDE SEQUENCE</scope>
</reference>
<name>A0AB39CCH7_9VIRU</name>
<protein>
    <submittedName>
        <fullName evidence="1">Uncharacterized protein</fullName>
    </submittedName>
</protein>
<proteinExistence type="predicted"/>
<sequence length="308" mass="33308">MCSSNDALRKLIDEAIGGSIADLTFTGWKDDSEGDDPYRGRAGGEQNIFITTNGVNAGGIAISPGSNINNGGFRFGNEREGTPLTIETMRSILVTALAVSPTPRGQALAGAFAKVVESLATNCFVPVRYDMNIFGARDPYVSIELSNGMQTIAMATAEKPFDGDLAGFTLDIPNRYHLGTRIAEILTGASGSYFGYSPTGLQIEIDGKWKRVMGLTAHTVREEEREELKNDPIAGLPDLAAIFGDSEKGKLNLKLATAVIAQLEKVHTSVLLRRVDLTQYSREGKGTVRLDLVKSDFSMTFSLDFERE</sequence>
<accession>A0AB39CCH7</accession>
<evidence type="ECO:0000313" key="1">
    <source>
        <dbReference type="EMBL" id="XDJ14657.1"/>
    </source>
</evidence>
<organism evidence="1">
    <name type="scientific">Pseudomonas phage RVTF4</name>
    <dbReference type="NCBI Taxonomy" id="3236931"/>
    <lineage>
        <taxon>Viruses</taxon>
    </lineage>
</organism>
<dbReference type="EMBL" id="PQ015378">
    <property type="protein sequence ID" value="XDJ14657.1"/>
    <property type="molecule type" value="Genomic_DNA"/>
</dbReference>